<evidence type="ECO:0000256" key="2">
    <source>
        <dbReference type="SAM" id="MobiDB-lite"/>
    </source>
</evidence>
<dbReference type="PANTHER" id="PTHR43681:SF1">
    <property type="entry name" value="SARCALUMENIN"/>
    <property type="match status" value="1"/>
</dbReference>
<proteinExistence type="predicted"/>
<accession>A0AAV8RS97</accession>
<dbReference type="InterPro" id="IPR005225">
    <property type="entry name" value="Small_GTP-bd"/>
</dbReference>
<organism evidence="4 5">
    <name type="scientific">Ensete ventricosum</name>
    <name type="common">Abyssinian banana</name>
    <name type="synonym">Musa ensete</name>
    <dbReference type="NCBI Taxonomy" id="4639"/>
    <lineage>
        <taxon>Eukaryota</taxon>
        <taxon>Viridiplantae</taxon>
        <taxon>Streptophyta</taxon>
        <taxon>Embryophyta</taxon>
        <taxon>Tracheophyta</taxon>
        <taxon>Spermatophyta</taxon>
        <taxon>Magnoliopsida</taxon>
        <taxon>Liliopsida</taxon>
        <taxon>Zingiberales</taxon>
        <taxon>Musaceae</taxon>
        <taxon>Ensete</taxon>
    </lineage>
</organism>
<dbReference type="GO" id="GO:0010027">
    <property type="term" value="P:thylakoid membrane organization"/>
    <property type="evidence" value="ECO:0007669"/>
    <property type="project" value="TreeGrafter"/>
</dbReference>
<protein>
    <recommendedName>
        <fullName evidence="3">G domain-containing protein</fullName>
    </recommendedName>
</protein>
<evidence type="ECO:0000259" key="3">
    <source>
        <dbReference type="Pfam" id="PF01926"/>
    </source>
</evidence>
<dbReference type="Pfam" id="PF01926">
    <property type="entry name" value="MMR_HSR1"/>
    <property type="match status" value="1"/>
</dbReference>
<evidence type="ECO:0000313" key="4">
    <source>
        <dbReference type="EMBL" id="KAJ8504930.1"/>
    </source>
</evidence>
<dbReference type="EMBL" id="JAQQAF010000002">
    <property type="protein sequence ID" value="KAJ8504930.1"/>
    <property type="molecule type" value="Genomic_DNA"/>
</dbReference>
<gene>
    <name evidence="4" type="ORF">OPV22_005816</name>
</gene>
<feature type="region of interest" description="Disordered" evidence="2">
    <location>
        <begin position="41"/>
        <end position="70"/>
    </location>
</feature>
<dbReference type="FunFam" id="3.20.20.70:FF:000243">
    <property type="entry name" value="Probable transmembrane GTPase FZO-like, chloroplastic"/>
    <property type="match status" value="1"/>
</dbReference>
<dbReference type="InterPro" id="IPR036206">
    <property type="entry name" value="ThiamineP_synth_sf"/>
</dbReference>
<dbReference type="Proteomes" id="UP001222027">
    <property type="component" value="Unassembled WGS sequence"/>
</dbReference>
<reference evidence="4 5" key="1">
    <citation type="submission" date="2022-12" db="EMBL/GenBank/DDBJ databases">
        <title>Chromosome-scale assembly of the Ensete ventricosum genome.</title>
        <authorList>
            <person name="Dussert Y."/>
            <person name="Stocks J."/>
            <person name="Wendawek A."/>
            <person name="Woldeyes F."/>
            <person name="Nichols R.A."/>
            <person name="Borrell J.S."/>
        </authorList>
    </citation>
    <scope>NUCLEOTIDE SEQUENCE [LARGE SCALE GENOMIC DNA]</scope>
    <source>
        <strain evidence="5">cv. Maze</strain>
        <tissue evidence="4">Seeds</tissue>
    </source>
</reference>
<dbReference type="SUPFAM" id="SSF52540">
    <property type="entry name" value="P-loop containing nucleoside triphosphate hydrolases"/>
    <property type="match status" value="1"/>
</dbReference>
<comment type="caution">
    <text evidence="4">The sequence shown here is derived from an EMBL/GenBank/DDBJ whole genome shotgun (WGS) entry which is preliminary data.</text>
</comment>
<evidence type="ECO:0000313" key="5">
    <source>
        <dbReference type="Proteomes" id="UP001222027"/>
    </source>
</evidence>
<dbReference type="GO" id="GO:0031969">
    <property type="term" value="C:chloroplast membrane"/>
    <property type="evidence" value="ECO:0007669"/>
    <property type="project" value="TreeGrafter"/>
</dbReference>
<dbReference type="PANTHER" id="PTHR43681">
    <property type="entry name" value="TRANSMEMBRANE GTPASE FZO"/>
    <property type="match status" value="1"/>
</dbReference>
<dbReference type="SUPFAM" id="SSF51391">
    <property type="entry name" value="Thiamin phosphate synthase"/>
    <property type="match status" value="1"/>
</dbReference>
<dbReference type="AlphaFoldDB" id="A0AAV8RS97"/>
<feature type="coiled-coil region" evidence="1">
    <location>
        <begin position="894"/>
        <end position="921"/>
    </location>
</feature>
<dbReference type="InterPro" id="IPR006073">
    <property type="entry name" value="GTP-bd"/>
</dbReference>
<dbReference type="InterPro" id="IPR051943">
    <property type="entry name" value="TRAFAC_Dynamin-like_GTPase"/>
</dbReference>
<name>A0AAV8RS97_ENSVE</name>
<keyword evidence="1" id="KW-0175">Coiled coil</keyword>
<dbReference type="FunFam" id="3.40.50.300:FF:001052">
    <property type="entry name" value="Probable transmembrane GTPase FZO-like, chloroplastic"/>
    <property type="match status" value="1"/>
</dbReference>
<feature type="domain" description="G" evidence="3">
    <location>
        <begin position="368"/>
        <end position="500"/>
    </location>
</feature>
<dbReference type="Gene3D" id="3.20.20.70">
    <property type="entry name" value="Aldolase class I"/>
    <property type="match status" value="1"/>
</dbReference>
<evidence type="ECO:0000256" key="1">
    <source>
        <dbReference type="SAM" id="Coils"/>
    </source>
</evidence>
<dbReference type="GO" id="GO:0005525">
    <property type="term" value="F:GTP binding"/>
    <property type="evidence" value="ECO:0007669"/>
    <property type="project" value="InterPro"/>
</dbReference>
<sequence length="921" mass="101940">MVVCSPCHYPVAARRPPHLALLFKPTPLNIFHRPPFSKRPAAPQPINAIGDHSSSFSGTPQQQQQQQKEKQVRTLFPGGFKRPELNIPTLVLRLSVDEVLEREAEVDVALLKRVGVVVLDGGDQSGARLYEAACALKSLLRDRAYLLIAERVDIAAAVGASGVVLSDAAIPALVARNTMMKSRSDSVYLPLVARTVQDTASAITASSSEGADFLIMSTKTVKSVGVQESSITQFVKVPVFFTTTDSDGNQLPSKMASKLLQYGAGGMVMSLNDLMSLDDGILKMFSMAHMANGILQGTKPDDSRVVNNGQKGISGFTRLDDREIQLIERERLLIDEAVSIIQKATPMMKDVSLLVDAAARLCEPFLLVIVGEFNSGKSTVINALLGKRYLEEGVVPTTNEITLLLYSDMDSDNHKRCERNPDGQFICYLSSPILKDMNLVDTPGTNVILQRQQRLTEEFVPRADLILFVISADRPLTESEVTFLLYVQQWKKKVIFVLNKLDLYRTASELEEATSFVKENARKLLNAENIMLFPVSARSALEAKLSSSIYSVGDYEEVLSNDHRWISSRFCALEKFLLSLLDGTTETGMERVKLKLETPLAIADRLLSSCQRIVKQEYEISIEDLTSINGIIGSVKDYAVRIESESVSWRTNIMSLIATAKARAIKLIDSILRLSNIDLLPAYALRGEKAGSTIATSAVQNEIISPALVDAQRLLVDYSMWLESRNSDEAKLYMECFEKRWPTLVDYERMVYLETYASLNISEDFSMKVLENFSSAAAARLFEQEIREVVVGTFGGLGAAGLSASLLTSVLPTTLEDLLALACCSAGGWLAISNFPARRRQAVEKVRRVADKLAHEIEKAMQKDLQHSIEKLNHFVEATSKPYAEAAQDRIDWLAKTQDELAKVEQNLQAMKVEIQNLHVS</sequence>
<dbReference type="CDD" id="cd09912">
    <property type="entry name" value="DLP_2"/>
    <property type="match status" value="1"/>
</dbReference>
<dbReference type="InterPro" id="IPR027417">
    <property type="entry name" value="P-loop_NTPase"/>
</dbReference>
<dbReference type="Gene3D" id="3.40.50.300">
    <property type="entry name" value="P-loop containing nucleotide triphosphate hydrolases"/>
    <property type="match status" value="1"/>
</dbReference>
<keyword evidence="5" id="KW-1185">Reference proteome</keyword>
<dbReference type="InterPro" id="IPR013785">
    <property type="entry name" value="Aldolase_TIM"/>
</dbReference>
<dbReference type="NCBIfam" id="TIGR00231">
    <property type="entry name" value="small_GTP"/>
    <property type="match status" value="1"/>
</dbReference>